<dbReference type="SUPFAM" id="SSF101790">
    <property type="entry name" value="Aminomethyltransferase beta-barrel domain"/>
    <property type="match status" value="1"/>
</dbReference>
<dbReference type="EMBL" id="JBHSWG010000003">
    <property type="protein sequence ID" value="MFC6761863.1"/>
    <property type="molecule type" value="Genomic_DNA"/>
</dbReference>
<dbReference type="InterPro" id="IPR029043">
    <property type="entry name" value="GcvT/YgfZ_C"/>
</dbReference>
<name>A0ABW2B918_9RHOB</name>
<accession>A0ABW2B918</accession>
<evidence type="ECO:0000259" key="1">
    <source>
        <dbReference type="Pfam" id="PF08669"/>
    </source>
</evidence>
<sequence>MNKNDAFLGKDVLAEQQANGPAQRSRTLSCIVEGVDATSGPYLIHNEPIWREGHLVGHVTSGDWGFRLEAMVGLASLHQDDGVTKAWIDEGGFEVQIAGKMYPLRVQLAPYYDRTGAIMRS</sequence>
<organism evidence="2 3">
    <name type="scientific">Sulfitobacter porphyrae</name>
    <dbReference type="NCBI Taxonomy" id="1246864"/>
    <lineage>
        <taxon>Bacteria</taxon>
        <taxon>Pseudomonadati</taxon>
        <taxon>Pseudomonadota</taxon>
        <taxon>Alphaproteobacteria</taxon>
        <taxon>Rhodobacterales</taxon>
        <taxon>Roseobacteraceae</taxon>
        <taxon>Sulfitobacter</taxon>
    </lineage>
</organism>
<evidence type="ECO:0000313" key="2">
    <source>
        <dbReference type="EMBL" id="MFC6761863.1"/>
    </source>
</evidence>
<proteinExistence type="predicted"/>
<dbReference type="Pfam" id="PF08669">
    <property type="entry name" value="GCV_T_C"/>
    <property type="match status" value="1"/>
</dbReference>
<dbReference type="Proteomes" id="UP001596353">
    <property type="component" value="Unassembled WGS sequence"/>
</dbReference>
<dbReference type="InterPro" id="IPR013977">
    <property type="entry name" value="GcvT_C"/>
</dbReference>
<dbReference type="Gene3D" id="3.30.1360.120">
    <property type="entry name" value="Probable tRNA modification gtpase trme, domain 1"/>
    <property type="match status" value="1"/>
</dbReference>
<evidence type="ECO:0000313" key="3">
    <source>
        <dbReference type="Proteomes" id="UP001596353"/>
    </source>
</evidence>
<protein>
    <submittedName>
        <fullName evidence="2">Glycine cleavage T C-terminal barrel domain-containing protein</fullName>
    </submittedName>
</protein>
<feature type="domain" description="Aminomethyltransferase C-terminal" evidence="1">
    <location>
        <begin position="41"/>
        <end position="113"/>
    </location>
</feature>
<gene>
    <name evidence="2" type="ORF">ACFQFQ_24035</name>
</gene>
<dbReference type="InterPro" id="IPR027266">
    <property type="entry name" value="TrmE/GcvT-like"/>
</dbReference>
<comment type="caution">
    <text evidence="2">The sequence shown here is derived from an EMBL/GenBank/DDBJ whole genome shotgun (WGS) entry which is preliminary data.</text>
</comment>
<keyword evidence="3" id="KW-1185">Reference proteome</keyword>
<reference evidence="3" key="1">
    <citation type="journal article" date="2019" name="Int. J. Syst. Evol. Microbiol.">
        <title>The Global Catalogue of Microorganisms (GCM) 10K type strain sequencing project: providing services to taxonomists for standard genome sequencing and annotation.</title>
        <authorList>
            <consortium name="The Broad Institute Genomics Platform"/>
            <consortium name="The Broad Institute Genome Sequencing Center for Infectious Disease"/>
            <person name="Wu L."/>
            <person name="Ma J."/>
        </authorList>
    </citation>
    <scope>NUCLEOTIDE SEQUENCE [LARGE SCALE GENOMIC DNA]</scope>
    <source>
        <strain evidence="3">CCUG 66188</strain>
    </source>
</reference>